<accession>A0A517MIP4</accession>
<dbReference type="PANTHER" id="PTHR11573">
    <property type="entry name" value="RIBONUCLEOSIDE-DIPHOSPHATE REDUCTASE LARGE CHAIN"/>
    <property type="match status" value="1"/>
</dbReference>
<protein>
    <recommendedName>
        <fullName evidence="2 6">Ribonucleoside-diphosphate reductase</fullName>
        <ecNumber evidence="2 6">1.17.4.1</ecNumber>
    </recommendedName>
</protein>
<feature type="domain" description="Ribonucleotide reductase large subunit C-terminal" evidence="8">
    <location>
        <begin position="138"/>
        <end position="246"/>
    </location>
</feature>
<organism evidence="9 10">
    <name type="scientific">Roseimaritima multifibrata</name>
    <dbReference type="NCBI Taxonomy" id="1930274"/>
    <lineage>
        <taxon>Bacteria</taxon>
        <taxon>Pseudomonadati</taxon>
        <taxon>Planctomycetota</taxon>
        <taxon>Planctomycetia</taxon>
        <taxon>Pirellulales</taxon>
        <taxon>Pirellulaceae</taxon>
        <taxon>Roseimaritima</taxon>
    </lineage>
</organism>
<evidence type="ECO:0000259" key="8">
    <source>
        <dbReference type="Pfam" id="PF02867"/>
    </source>
</evidence>
<keyword evidence="10" id="KW-1185">Reference proteome</keyword>
<dbReference type="GO" id="GO:0004748">
    <property type="term" value="F:ribonucleoside-diphosphate reductase activity, thioredoxin disulfide as acceptor"/>
    <property type="evidence" value="ECO:0007669"/>
    <property type="project" value="UniProtKB-EC"/>
</dbReference>
<proteinExistence type="inferred from homology"/>
<dbReference type="Proteomes" id="UP000320672">
    <property type="component" value="Chromosome"/>
</dbReference>
<evidence type="ECO:0000256" key="2">
    <source>
        <dbReference type="ARBA" id="ARBA00012274"/>
    </source>
</evidence>
<comment type="similarity">
    <text evidence="1 6">Belongs to the ribonucleoside diphosphate reductase large chain family.</text>
</comment>
<dbReference type="InterPro" id="IPR013509">
    <property type="entry name" value="RNR_lsu_N"/>
</dbReference>
<dbReference type="Pfam" id="PF00317">
    <property type="entry name" value="Ribonuc_red_lgN"/>
    <property type="match status" value="1"/>
</dbReference>
<evidence type="ECO:0000256" key="6">
    <source>
        <dbReference type="RuleBase" id="RU003410"/>
    </source>
</evidence>
<dbReference type="SUPFAM" id="SSF48168">
    <property type="entry name" value="R1 subunit of ribonucleotide reductase, N-terminal domain"/>
    <property type="match status" value="1"/>
</dbReference>
<reference evidence="9 10" key="1">
    <citation type="submission" date="2019-02" db="EMBL/GenBank/DDBJ databases">
        <title>Deep-cultivation of Planctomycetes and their phenomic and genomic characterization uncovers novel biology.</title>
        <authorList>
            <person name="Wiegand S."/>
            <person name="Jogler M."/>
            <person name="Boedeker C."/>
            <person name="Pinto D."/>
            <person name="Vollmers J."/>
            <person name="Rivas-Marin E."/>
            <person name="Kohn T."/>
            <person name="Peeters S.H."/>
            <person name="Heuer A."/>
            <person name="Rast P."/>
            <person name="Oberbeckmann S."/>
            <person name="Bunk B."/>
            <person name="Jeske O."/>
            <person name="Meyerdierks A."/>
            <person name="Storesund J.E."/>
            <person name="Kallscheuer N."/>
            <person name="Luecker S."/>
            <person name="Lage O.M."/>
            <person name="Pohl T."/>
            <person name="Merkel B.J."/>
            <person name="Hornburger P."/>
            <person name="Mueller R.-W."/>
            <person name="Bruemmer F."/>
            <person name="Labrenz M."/>
            <person name="Spormann A.M."/>
            <person name="Op den Camp H."/>
            <person name="Overmann J."/>
            <person name="Amann R."/>
            <person name="Jetten M.S.M."/>
            <person name="Mascher T."/>
            <person name="Medema M.H."/>
            <person name="Devos D.P."/>
            <person name="Kaster A.-K."/>
            <person name="Ovreas L."/>
            <person name="Rohde M."/>
            <person name="Galperin M.Y."/>
            <person name="Jogler C."/>
        </authorList>
    </citation>
    <scope>NUCLEOTIDE SEQUENCE [LARGE SCALE GENOMIC DNA]</scope>
    <source>
        <strain evidence="9 10">FF011L</strain>
    </source>
</reference>
<dbReference type="Gene3D" id="3.20.70.20">
    <property type="match status" value="1"/>
</dbReference>
<comment type="function">
    <text evidence="6">Provides the precursors necessary for DNA synthesis. Catalyzes the biosynthesis of deoxyribonucleotides from the corresponding ribonucleotides.</text>
</comment>
<dbReference type="GO" id="GO:0005971">
    <property type="term" value="C:ribonucleoside-diphosphate reductase complex"/>
    <property type="evidence" value="ECO:0007669"/>
    <property type="project" value="TreeGrafter"/>
</dbReference>
<evidence type="ECO:0000313" key="9">
    <source>
        <dbReference type="EMBL" id="QDS94730.1"/>
    </source>
</evidence>
<dbReference type="RefSeq" id="WP_246109459.1">
    <property type="nucleotide sequence ID" value="NZ_CP036262.1"/>
</dbReference>
<evidence type="ECO:0000313" key="10">
    <source>
        <dbReference type="Proteomes" id="UP000320672"/>
    </source>
</evidence>
<comment type="catalytic activity">
    <reaction evidence="5 6">
        <text>a 2'-deoxyribonucleoside 5'-diphosphate + [thioredoxin]-disulfide + H2O = a ribonucleoside 5'-diphosphate + [thioredoxin]-dithiol</text>
        <dbReference type="Rhea" id="RHEA:23252"/>
        <dbReference type="Rhea" id="RHEA-COMP:10698"/>
        <dbReference type="Rhea" id="RHEA-COMP:10700"/>
        <dbReference type="ChEBI" id="CHEBI:15377"/>
        <dbReference type="ChEBI" id="CHEBI:29950"/>
        <dbReference type="ChEBI" id="CHEBI:50058"/>
        <dbReference type="ChEBI" id="CHEBI:57930"/>
        <dbReference type="ChEBI" id="CHEBI:73316"/>
        <dbReference type="EC" id="1.17.4.1"/>
    </reaction>
</comment>
<dbReference type="EC" id="1.17.4.1" evidence="2 6"/>
<evidence type="ECO:0000259" key="7">
    <source>
        <dbReference type="Pfam" id="PF00317"/>
    </source>
</evidence>
<evidence type="ECO:0000256" key="3">
    <source>
        <dbReference type="ARBA" id="ARBA00023002"/>
    </source>
</evidence>
<feature type="domain" description="Ribonucleotide reductase large subunit N-terminal" evidence="7">
    <location>
        <begin position="60"/>
        <end position="134"/>
    </location>
</feature>
<dbReference type="EMBL" id="CP036262">
    <property type="protein sequence ID" value="QDS94730.1"/>
    <property type="molecule type" value="Genomic_DNA"/>
</dbReference>
<keyword evidence="4 6" id="KW-0215">Deoxyribonucleotide synthesis</keyword>
<dbReference type="KEGG" id="rml:FF011L_35110"/>
<gene>
    <name evidence="9" type="primary">nrdZ</name>
    <name evidence="9" type="ORF">FF011L_35110</name>
</gene>
<evidence type="ECO:0000256" key="4">
    <source>
        <dbReference type="ARBA" id="ARBA00023116"/>
    </source>
</evidence>
<dbReference type="InterPro" id="IPR039718">
    <property type="entry name" value="Rrm1"/>
</dbReference>
<dbReference type="GO" id="GO:0009263">
    <property type="term" value="P:deoxyribonucleotide biosynthetic process"/>
    <property type="evidence" value="ECO:0007669"/>
    <property type="project" value="UniProtKB-KW"/>
</dbReference>
<evidence type="ECO:0000256" key="1">
    <source>
        <dbReference type="ARBA" id="ARBA00010406"/>
    </source>
</evidence>
<dbReference type="InterPro" id="IPR008926">
    <property type="entry name" value="RNR_R1-su_N"/>
</dbReference>
<dbReference type="GO" id="GO:0005524">
    <property type="term" value="F:ATP binding"/>
    <property type="evidence" value="ECO:0007669"/>
    <property type="project" value="InterPro"/>
</dbReference>
<sequence>MRAIRGDDRQLDSLEDRQQSEARLHVEIEPGVRADRLSSDLRSFDLNKIADALQPSRDRDFRYLGLQTIYDRYLTHIEGRRIETPQYFWMRVAMGLALAETENREDRAIEFYELLSSLRFTSATPTLFNSGTPHPQLSSCYLTTVQYDLDHIFKSVGDNARLSKWVGGLGIDWTNIRATGARINGTNGESQGVIPFLKIVNDVAVNQGGKHKGAVCAYLETWHLDFVEFLPLRKNTGDERRRTRLSFRSRRSRTVL</sequence>
<dbReference type="Pfam" id="PF02867">
    <property type="entry name" value="Ribonuc_red_lgC"/>
    <property type="match status" value="1"/>
</dbReference>
<evidence type="ECO:0000256" key="5">
    <source>
        <dbReference type="ARBA" id="ARBA00047754"/>
    </source>
</evidence>
<name>A0A517MIP4_9BACT</name>
<keyword evidence="3 6" id="KW-0560">Oxidoreductase</keyword>
<dbReference type="AlphaFoldDB" id="A0A517MIP4"/>
<dbReference type="InterPro" id="IPR000788">
    <property type="entry name" value="RNR_lg_C"/>
</dbReference>
<dbReference type="SUPFAM" id="SSF51998">
    <property type="entry name" value="PFL-like glycyl radical enzymes"/>
    <property type="match status" value="1"/>
</dbReference>
<dbReference type="PANTHER" id="PTHR11573:SF6">
    <property type="entry name" value="RIBONUCLEOSIDE-DIPHOSPHATE REDUCTASE LARGE SUBUNIT"/>
    <property type="match status" value="1"/>
</dbReference>
<dbReference type="UniPathway" id="UPA00326"/>